<evidence type="ECO:0000256" key="2">
    <source>
        <dbReference type="SAM" id="Coils"/>
    </source>
</evidence>
<dbReference type="GO" id="GO:0015679">
    <property type="term" value="P:plasma membrane copper ion transport"/>
    <property type="evidence" value="ECO:0007669"/>
    <property type="project" value="TreeGrafter"/>
</dbReference>
<dbReference type="PANTHER" id="PTHR30097">
    <property type="entry name" value="CATION EFFLUX SYSTEM PROTEIN CUSB"/>
    <property type="match status" value="1"/>
</dbReference>
<reference evidence="3 4" key="1">
    <citation type="submission" date="2019-03" db="EMBL/GenBank/DDBJ databases">
        <title>Deep-cultivation of Planctomycetes and their phenomic and genomic characterization uncovers novel biology.</title>
        <authorList>
            <person name="Wiegand S."/>
            <person name="Jogler M."/>
            <person name="Boedeker C."/>
            <person name="Pinto D."/>
            <person name="Vollmers J."/>
            <person name="Rivas-Marin E."/>
            <person name="Kohn T."/>
            <person name="Peeters S.H."/>
            <person name="Heuer A."/>
            <person name="Rast P."/>
            <person name="Oberbeckmann S."/>
            <person name="Bunk B."/>
            <person name="Jeske O."/>
            <person name="Meyerdierks A."/>
            <person name="Storesund J.E."/>
            <person name="Kallscheuer N."/>
            <person name="Luecker S."/>
            <person name="Lage O.M."/>
            <person name="Pohl T."/>
            <person name="Merkel B.J."/>
            <person name="Hornburger P."/>
            <person name="Mueller R.-W."/>
            <person name="Bruemmer F."/>
            <person name="Labrenz M."/>
            <person name="Spormann A.M."/>
            <person name="Op den Camp H."/>
            <person name="Overmann J."/>
            <person name="Amann R."/>
            <person name="Jetten M.S.M."/>
            <person name="Mascher T."/>
            <person name="Medema M.H."/>
            <person name="Devos D.P."/>
            <person name="Kaster A.-K."/>
            <person name="Ovreas L."/>
            <person name="Rohde M."/>
            <person name="Galperin M.Y."/>
            <person name="Jogler C."/>
        </authorList>
    </citation>
    <scope>NUCLEOTIDE SEQUENCE [LARGE SCALE GENOMIC DNA]</scope>
    <source>
        <strain evidence="3 4">Enr13</strain>
    </source>
</reference>
<protein>
    <submittedName>
        <fullName evidence="3">Efflux pump periplasmic linker BepF</fullName>
    </submittedName>
</protein>
<dbReference type="GO" id="GO:0030313">
    <property type="term" value="C:cell envelope"/>
    <property type="evidence" value="ECO:0007669"/>
    <property type="project" value="TreeGrafter"/>
</dbReference>
<dbReference type="Gene3D" id="2.40.50.100">
    <property type="match status" value="1"/>
</dbReference>
<dbReference type="KEGG" id="snep:Enr13x_74790"/>
<dbReference type="Gene3D" id="1.10.287.470">
    <property type="entry name" value="Helix hairpin bin"/>
    <property type="match status" value="1"/>
</dbReference>
<feature type="coiled-coil region" evidence="2">
    <location>
        <begin position="193"/>
        <end position="227"/>
    </location>
</feature>
<dbReference type="Gene3D" id="2.40.30.170">
    <property type="match status" value="1"/>
</dbReference>
<dbReference type="AlphaFoldDB" id="A0A518I389"/>
<accession>A0A518I389</accession>
<dbReference type="Proteomes" id="UP000319004">
    <property type="component" value="Chromosome"/>
</dbReference>
<evidence type="ECO:0000256" key="1">
    <source>
        <dbReference type="ARBA" id="ARBA00022448"/>
    </source>
</evidence>
<keyword evidence="2" id="KW-0175">Coiled coil</keyword>
<dbReference type="GO" id="GO:0060003">
    <property type="term" value="P:copper ion export"/>
    <property type="evidence" value="ECO:0007669"/>
    <property type="project" value="TreeGrafter"/>
</dbReference>
<sequence length="426" mass="44990">MKHSHQILIFATLAICVGFSPGCHKADKTKPESVKPAKVEKLPVETDLATITLTEDANRRLGITTAAVAEREVARRRTLGGQAVIPSGKTIVLAAPLAGIITRVDQTALPRPGTQVRPNQPLLSIKPLLSAERDVMTPAEQVQLVGARANLMAAQTVAVGDVDRGKAEVEGAQIAFDRAKKLFADRAGARRAVDDAEAALNIAKSTLAAAQEREQQLAELLKMLNVESSDGEATPLPMTTPIGGLVNRIEVSEGQTVASGAVLFEVVNLDTIWIRVPVFVDMLAEVQQDEPAKLVSLSGQALSQDVMATPIAAPPTADAMSSSADLYYTVDNANLGLRPGQRIGVELPTSMSKLSLVVPNAAILFDIYGGGWVYAMTGERQYTRNRVSVRFVDGNEAVLASGPAVGTQVVVDGAAELFGTEFGAGK</sequence>
<dbReference type="Gene3D" id="2.40.420.20">
    <property type="match status" value="1"/>
</dbReference>
<dbReference type="SUPFAM" id="SSF111369">
    <property type="entry name" value="HlyD-like secretion proteins"/>
    <property type="match status" value="1"/>
</dbReference>
<evidence type="ECO:0000313" key="3">
    <source>
        <dbReference type="EMBL" id="QDV47569.1"/>
    </source>
</evidence>
<dbReference type="OrthoDB" id="5503043at2"/>
<evidence type="ECO:0000313" key="4">
    <source>
        <dbReference type="Proteomes" id="UP000319004"/>
    </source>
</evidence>
<dbReference type="PANTHER" id="PTHR30097:SF4">
    <property type="entry name" value="SLR6042 PROTEIN"/>
    <property type="match status" value="1"/>
</dbReference>
<dbReference type="InterPro" id="IPR051909">
    <property type="entry name" value="MFP_Cation_Efflux"/>
</dbReference>
<keyword evidence="1" id="KW-0813">Transport</keyword>
<dbReference type="EMBL" id="CP037423">
    <property type="protein sequence ID" value="QDV47569.1"/>
    <property type="molecule type" value="Genomic_DNA"/>
</dbReference>
<gene>
    <name evidence="3" type="primary">bepF_3</name>
    <name evidence="3" type="ORF">Enr13x_74790</name>
</gene>
<dbReference type="RefSeq" id="WP_145391670.1">
    <property type="nucleotide sequence ID" value="NZ_CP037423.1"/>
</dbReference>
<organism evidence="3 4">
    <name type="scientific">Stieleria neptunia</name>
    <dbReference type="NCBI Taxonomy" id="2527979"/>
    <lineage>
        <taxon>Bacteria</taxon>
        <taxon>Pseudomonadati</taxon>
        <taxon>Planctomycetota</taxon>
        <taxon>Planctomycetia</taxon>
        <taxon>Pirellulales</taxon>
        <taxon>Pirellulaceae</taxon>
        <taxon>Stieleria</taxon>
    </lineage>
</organism>
<name>A0A518I389_9BACT</name>
<proteinExistence type="predicted"/>
<keyword evidence="4" id="KW-1185">Reference proteome</keyword>